<reference evidence="3" key="1">
    <citation type="submission" date="2025-08" db="UniProtKB">
        <authorList>
            <consortium name="Ensembl"/>
        </authorList>
    </citation>
    <scope>IDENTIFICATION</scope>
</reference>
<evidence type="ECO:0000256" key="1">
    <source>
        <dbReference type="SAM" id="SignalP"/>
    </source>
</evidence>
<sequence>MRSGPLAAMVAALILMRRVVLATADAAAGTGAFCGQRAVGKCGLKTSPVVLQESRAPEPVVPYEQLKTMLSRHSVQLFDVRNPDEFQVGRIPDSTNIPLGELEEALQLTPDLFRSRFHVIAPKKTDSNIVFYCRKGNRSATALEIAFRLGFSRAQHYAGGYKEWEQYERQ</sequence>
<dbReference type="GeneTree" id="ENSGT00940000165845"/>
<dbReference type="AlphaFoldDB" id="A0A3B3QUU2"/>
<dbReference type="RefSeq" id="XP_023652212.1">
    <property type="nucleotide sequence ID" value="XM_023796444.2"/>
</dbReference>
<organism evidence="3 4">
    <name type="scientific">Paramormyrops kingsleyae</name>
    <dbReference type="NCBI Taxonomy" id="1676925"/>
    <lineage>
        <taxon>Eukaryota</taxon>
        <taxon>Metazoa</taxon>
        <taxon>Chordata</taxon>
        <taxon>Craniata</taxon>
        <taxon>Vertebrata</taxon>
        <taxon>Euteleostomi</taxon>
        <taxon>Actinopterygii</taxon>
        <taxon>Neopterygii</taxon>
        <taxon>Teleostei</taxon>
        <taxon>Osteoglossocephala</taxon>
        <taxon>Osteoglossomorpha</taxon>
        <taxon>Osteoglossiformes</taxon>
        <taxon>Mormyridae</taxon>
        <taxon>Paramormyrops</taxon>
    </lineage>
</organism>
<feature type="chain" id="PRO_5017204570" evidence="1">
    <location>
        <begin position="23"/>
        <end position="170"/>
    </location>
</feature>
<keyword evidence="4" id="KW-1185">Reference proteome</keyword>
<evidence type="ECO:0000313" key="3">
    <source>
        <dbReference type="Ensembl" id="ENSPKIP00000010382.1"/>
    </source>
</evidence>
<dbReference type="OrthoDB" id="566238at2759"/>
<dbReference type="InterPro" id="IPR036873">
    <property type="entry name" value="Rhodanese-like_dom_sf"/>
</dbReference>
<name>A0A3B3QUU2_9TELE</name>
<dbReference type="Ensembl" id="ENSPKIT00000034513.1">
    <property type="protein sequence ID" value="ENSPKIP00000010382.1"/>
    <property type="gene ID" value="ENSPKIG00000025124.1"/>
</dbReference>
<dbReference type="STRING" id="1676925.ENSPKIP00000010382"/>
<feature type="signal peptide" evidence="1">
    <location>
        <begin position="1"/>
        <end position="22"/>
    </location>
</feature>
<dbReference type="PANTHER" id="PTHR44086">
    <property type="entry name" value="THIOSULFATE SULFURTRANSFERASE RDL2, MITOCHONDRIAL-RELATED"/>
    <property type="match status" value="1"/>
</dbReference>
<dbReference type="Gene3D" id="3.40.250.10">
    <property type="entry name" value="Rhodanese-like domain"/>
    <property type="match status" value="1"/>
</dbReference>
<dbReference type="PROSITE" id="PS50206">
    <property type="entry name" value="RHODANESE_3"/>
    <property type="match status" value="1"/>
</dbReference>
<dbReference type="Proteomes" id="UP000261540">
    <property type="component" value="Unplaced"/>
</dbReference>
<dbReference type="PANTHER" id="PTHR44086:SF4">
    <property type="entry name" value="THIOSULFATE SULFURTRANSFERASE_RHODANESE-LIKE DOMAIN-CONTAINING PROTEIN 1-RELATED"/>
    <property type="match status" value="1"/>
</dbReference>
<reference evidence="3" key="2">
    <citation type="submission" date="2025-09" db="UniProtKB">
        <authorList>
            <consortium name="Ensembl"/>
        </authorList>
    </citation>
    <scope>IDENTIFICATION</scope>
</reference>
<dbReference type="KEGG" id="pki:111835787"/>
<dbReference type="Pfam" id="PF00581">
    <property type="entry name" value="Rhodanese"/>
    <property type="match status" value="1"/>
</dbReference>
<dbReference type="SMART" id="SM00450">
    <property type="entry name" value="RHOD"/>
    <property type="match status" value="1"/>
</dbReference>
<proteinExistence type="predicted"/>
<keyword evidence="1" id="KW-0732">Signal</keyword>
<evidence type="ECO:0000259" key="2">
    <source>
        <dbReference type="PROSITE" id="PS50206"/>
    </source>
</evidence>
<feature type="domain" description="Rhodanese" evidence="2">
    <location>
        <begin position="71"/>
        <end position="169"/>
    </location>
</feature>
<dbReference type="InterPro" id="IPR001763">
    <property type="entry name" value="Rhodanese-like_dom"/>
</dbReference>
<dbReference type="GeneID" id="111835787"/>
<accession>A0A3B3QUU2</accession>
<dbReference type="SUPFAM" id="SSF52821">
    <property type="entry name" value="Rhodanese/Cell cycle control phosphatase"/>
    <property type="match status" value="1"/>
</dbReference>
<protein>
    <submittedName>
        <fullName evidence="3">Thiosulfate:glutathione sulfurtransferase-like</fullName>
    </submittedName>
</protein>
<evidence type="ECO:0000313" key="4">
    <source>
        <dbReference type="Proteomes" id="UP000261540"/>
    </source>
</evidence>